<reference evidence="1 2" key="1">
    <citation type="journal article" date="2010" name="J. Bacteriol.">
        <title>Complete genome sequence of the representative gamma-hexachlorocyclohexane-degrading bacterium Sphingobium japonicum UT26.</title>
        <authorList>
            <person name="Nagata Y."/>
            <person name="Ohtsubo Y."/>
            <person name="Endo R."/>
            <person name="Ichikawa N."/>
            <person name="Ankai A."/>
            <person name="Oguchi A."/>
            <person name="Fukui S."/>
            <person name="Fujita N."/>
            <person name="Tsuda M."/>
        </authorList>
    </citation>
    <scope>NUCLEOTIDE SEQUENCE [LARGE SCALE GENOMIC DNA]</scope>
    <source>
        <strain evidence="2">DSM 16413 / CCM 7287 / MTCC 6362 / UT26 / NBRC 101211 / UT26S</strain>
    </source>
</reference>
<sequence>MAGQPGFFDLSDRYEALSVAGDPLERLPAVVDFELFQVRWWRRFGAIIGNEDYACDVHKLGQNQNENLCVHHEEPQNVSSVS</sequence>
<dbReference type="EMBL" id="AP010803">
    <property type="protein sequence ID" value="BAI97853.1"/>
    <property type="molecule type" value="Genomic_DNA"/>
</dbReference>
<dbReference type="KEGG" id="sjp:SJA_C1-30190"/>
<gene>
    <name evidence="1" type="ordered locus">SJA_C1-30190</name>
</gene>
<keyword evidence="2" id="KW-1185">Reference proteome</keyword>
<evidence type="ECO:0000313" key="2">
    <source>
        <dbReference type="Proteomes" id="UP000007753"/>
    </source>
</evidence>
<evidence type="ECO:0000313" key="1">
    <source>
        <dbReference type="EMBL" id="BAI97853.1"/>
    </source>
</evidence>
<protein>
    <submittedName>
        <fullName evidence="1">Putative transposase</fullName>
    </submittedName>
</protein>
<name>D4Z5H1_SPHIU</name>
<organism evidence="1 2">
    <name type="scientific">Sphingobium indicum (strain DSM 16413 / CCM 7287 / MTCC 6362 / UT26 / NBRC 101211 / UT26S)</name>
    <name type="common">Sphingobium japonicum</name>
    <dbReference type="NCBI Taxonomy" id="452662"/>
    <lineage>
        <taxon>Bacteria</taxon>
        <taxon>Pseudomonadati</taxon>
        <taxon>Pseudomonadota</taxon>
        <taxon>Alphaproteobacteria</taxon>
        <taxon>Sphingomonadales</taxon>
        <taxon>Sphingomonadaceae</taxon>
        <taxon>Sphingobium</taxon>
    </lineage>
</organism>
<proteinExistence type="predicted"/>
<dbReference type="HOGENOM" id="CLU_2556529_0_0_5"/>
<accession>D4Z5H1</accession>
<dbReference type="Proteomes" id="UP000007753">
    <property type="component" value="Chromosome 1"/>
</dbReference>
<dbReference type="AlphaFoldDB" id="D4Z5H1"/>